<dbReference type="Pfam" id="PF00440">
    <property type="entry name" value="TetR_N"/>
    <property type="match status" value="1"/>
</dbReference>
<dbReference type="GO" id="GO:0003677">
    <property type="term" value="F:DNA binding"/>
    <property type="evidence" value="ECO:0007669"/>
    <property type="project" value="UniProtKB-UniRule"/>
</dbReference>
<proteinExistence type="predicted"/>
<reference evidence="4 5" key="1">
    <citation type="submission" date="2015-10" db="EMBL/GenBank/DDBJ databases">
        <title>A novel member of the family Ruminococcaceae isolated from human faeces.</title>
        <authorList>
            <person name="Shkoporov A.N."/>
            <person name="Chaplin A.V."/>
            <person name="Motuzova O.V."/>
            <person name="Kafarskaia L.I."/>
            <person name="Efimov B.A."/>
        </authorList>
    </citation>
    <scope>NUCLEOTIDE SEQUENCE [LARGE SCALE GENOMIC DNA]</scope>
    <source>
        <strain evidence="4 5">668</strain>
    </source>
</reference>
<gene>
    <name evidence="4" type="ORF">ASJ35_07520</name>
</gene>
<dbReference type="Proteomes" id="UP000053433">
    <property type="component" value="Unassembled WGS sequence"/>
</dbReference>
<evidence type="ECO:0000256" key="2">
    <source>
        <dbReference type="PROSITE-ProRule" id="PRU00335"/>
    </source>
</evidence>
<name>A0A0W7TRY4_9FIRM</name>
<dbReference type="PANTHER" id="PTHR43479">
    <property type="entry name" value="ACREF/ENVCD OPERON REPRESSOR-RELATED"/>
    <property type="match status" value="1"/>
</dbReference>
<evidence type="ECO:0000313" key="5">
    <source>
        <dbReference type="Proteomes" id="UP000053433"/>
    </source>
</evidence>
<feature type="domain" description="HTH tetR-type" evidence="3">
    <location>
        <begin position="4"/>
        <end position="64"/>
    </location>
</feature>
<organism evidence="4 5">
    <name type="scientific">Ruthenibacterium lactatiformans</name>
    <dbReference type="NCBI Taxonomy" id="1550024"/>
    <lineage>
        <taxon>Bacteria</taxon>
        <taxon>Bacillati</taxon>
        <taxon>Bacillota</taxon>
        <taxon>Clostridia</taxon>
        <taxon>Eubacteriales</taxon>
        <taxon>Oscillospiraceae</taxon>
        <taxon>Ruthenibacterium</taxon>
    </lineage>
</organism>
<comment type="caution">
    <text evidence="4">The sequence shown here is derived from an EMBL/GenBank/DDBJ whole genome shotgun (WGS) entry which is preliminary data.</text>
</comment>
<accession>A0A0W7TRY4</accession>
<sequence length="210" mass="24537">MAKRNTKDIILFESLKLFADKGYDGVTVRDIAAEVGIKQSSLYKHYKSKQEIFDTLVDTMQSRFRDASTSFQLPNGELREMAKEYATGGNEILKKISSEIFHFYLKDPYASQFRKMLSIEKYKNQEIDRIYREVYIDTAISYQAALFEEMINQGFMRQADPEIMALQFFAPIFLLLNKYDGIVEKEKEAIAILGKHIEQFDMIYRKEAIL</sequence>
<dbReference type="PROSITE" id="PS50977">
    <property type="entry name" value="HTH_TETR_2"/>
    <property type="match status" value="1"/>
</dbReference>
<keyword evidence="1 2" id="KW-0238">DNA-binding</keyword>
<feature type="DNA-binding region" description="H-T-H motif" evidence="2">
    <location>
        <begin position="27"/>
        <end position="46"/>
    </location>
</feature>
<dbReference type="SUPFAM" id="SSF46689">
    <property type="entry name" value="Homeodomain-like"/>
    <property type="match status" value="1"/>
</dbReference>
<dbReference type="RefSeq" id="WP_023042336.1">
    <property type="nucleotide sequence ID" value="NZ_LMUA01000008.1"/>
</dbReference>
<dbReference type="InterPro" id="IPR001647">
    <property type="entry name" value="HTH_TetR"/>
</dbReference>
<evidence type="ECO:0000259" key="3">
    <source>
        <dbReference type="PROSITE" id="PS50977"/>
    </source>
</evidence>
<dbReference type="InterPro" id="IPR050624">
    <property type="entry name" value="HTH-type_Tx_Regulator"/>
</dbReference>
<dbReference type="EMBL" id="LMUA01000008">
    <property type="protein sequence ID" value="KUE76580.1"/>
    <property type="molecule type" value="Genomic_DNA"/>
</dbReference>
<evidence type="ECO:0000313" key="4">
    <source>
        <dbReference type="EMBL" id="KUE76580.1"/>
    </source>
</evidence>
<dbReference type="Gene3D" id="1.10.357.10">
    <property type="entry name" value="Tetracycline Repressor, domain 2"/>
    <property type="match status" value="1"/>
</dbReference>
<dbReference type="PANTHER" id="PTHR43479:SF11">
    <property type="entry name" value="ACREF_ENVCD OPERON REPRESSOR-RELATED"/>
    <property type="match status" value="1"/>
</dbReference>
<dbReference type="InterPro" id="IPR009057">
    <property type="entry name" value="Homeodomain-like_sf"/>
</dbReference>
<dbReference type="PRINTS" id="PR00455">
    <property type="entry name" value="HTHTETR"/>
</dbReference>
<evidence type="ECO:0000256" key="1">
    <source>
        <dbReference type="ARBA" id="ARBA00023125"/>
    </source>
</evidence>
<dbReference type="AlphaFoldDB" id="A0A0W7TRY4"/>
<protein>
    <submittedName>
        <fullName evidence="4">TetR family transcriptional regulator</fullName>
    </submittedName>
</protein>